<sequence>MINLLNAELASLRYRARTGVAFIGLTLLGLLSPMMWMQSARPLSEAEKLDGERSFVEARAWCPECNPEDYLRRPWDFNQVIESGLQPLFIVSALLVLVIVAFYVGSDFQSGALWTRLTFTPRRVPLLLARTLASGLLGAAIMALIATTATMVSAVWFIALRGFAELSTDERLLRSVAAAVLYGLIMGVVGCLATFMMNGTFGAGALILAVFVGSSLGDLLGYQTPRLLLALSPTRQAEAMLMGASTIWSPTGQQVVIDRPDSMLYHLVVVALLFLVTARLFKRRDLKF</sequence>
<feature type="transmembrane region" description="Helical" evidence="1">
    <location>
        <begin position="127"/>
        <end position="160"/>
    </location>
</feature>
<evidence type="ECO:0000256" key="1">
    <source>
        <dbReference type="SAM" id="Phobius"/>
    </source>
</evidence>
<dbReference type="GO" id="GO:0140359">
    <property type="term" value="F:ABC-type transporter activity"/>
    <property type="evidence" value="ECO:0007669"/>
    <property type="project" value="InterPro"/>
</dbReference>
<proteinExistence type="predicted"/>
<accession>A0A921ENN4</accession>
<feature type="transmembrane region" description="Helical" evidence="1">
    <location>
        <begin position="20"/>
        <end position="37"/>
    </location>
</feature>
<keyword evidence="1" id="KW-0472">Membrane</keyword>
<organism evidence="2 3">
    <name type="scientific">Tessaracoccus flavescens</name>
    <dbReference type="NCBI Taxonomy" id="399497"/>
    <lineage>
        <taxon>Bacteria</taxon>
        <taxon>Bacillati</taxon>
        <taxon>Actinomycetota</taxon>
        <taxon>Actinomycetes</taxon>
        <taxon>Propionibacteriales</taxon>
        <taxon>Propionibacteriaceae</taxon>
        <taxon>Tessaracoccus</taxon>
    </lineage>
</organism>
<keyword evidence="1" id="KW-0812">Transmembrane</keyword>
<dbReference type="AlphaFoldDB" id="A0A921ENN4"/>
<reference evidence="2" key="2">
    <citation type="submission" date="2021-09" db="EMBL/GenBank/DDBJ databases">
        <authorList>
            <person name="Gilroy R."/>
        </authorList>
    </citation>
    <scope>NUCLEOTIDE SEQUENCE</scope>
    <source>
        <strain evidence="2">ChiGjej3B3-7470</strain>
    </source>
</reference>
<evidence type="ECO:0000313" key="2">
    <source>
        <dbReference type="EMBL" id="HJE51569.1"/>
    </source>
</evidence>
<feature type="transmembrane region" description="Helical" evidence="1">
    <location>
        <begin position="85"/>
        <end position="106"/>
    </location>
</feature>
<dbReference type="EMBL" id="DYZF01000159">
    <property type="protein sequence ID" value="HJE51569.1"/>
    <property type="molecule type" value="Genomic_DNA"/>
</dbReference>
<dbReference type="GO" id="GO:0005886">
    <property type="term" value="C:plasma membrane"/>
    <property type="evidence" value="ECO:0007669"/>
    <property type="project" value="UniProtKB-SubCell"/>
</dbReference>
<dbReference type="Proteomes" id="UP000712713">
    <property type="component" value="Unassembled WGS sequence"/>
</dbReference>
<gene>
    <name evidence="2" type="ORF">K8V15_06280</name>
</gene>
<evidence type="ECO:0000313" key="3">
    <source>
        <dbReference type="Proteomes" id="UP000712713"/>
    </source>
</evidence>
<comment type="caution">
    <text evidence="2">The sequence shown here is derived from an EMBL/GenBank/DDBJ whole genome shotgun (WGS) entry which is preliminary data.</text>
</comment>
<reference evidence="2" key="1">
    <citation type="journal article" date="2021" name="PeerJ">
        <title>Extensive microbial diversity within the chicken gut microbiome revealed by metagenomics and culture.</title>
        <authorList>
            <person name="Gilroy R."/>
            <person name="Ravi A."/>
            <person name="Getino M."/>
            <person name="Pursley I."/>
            <person name="Horton D.L."/>
            <person name="Alikhan N.F."/>
            <person name="Baker D."/>
            <person name="Gharbi K."/>
            <person name="Hall N."/>
            <person name="Watson M."/>
            <person name="Adriaenssens E.M."/>
            <person name="Foster-Nyarko E."/>
            <person name="Jarju S."/>
            <person name="Secka A."/>
            <person name="Antonio M."/>
            <person name="Oren A."/>
            <person name="Chaudhuri R.R."/>
            <person name="La Ragione R."/>
            <person name="Hildebrand F."/>
            <person name="Pallen M.J."/>
        </authorList>
    </citation>
    <scope>NUCLEOTIDE SEQUENCE</scope>
    <source>
        <strain evidence="2">ChiGjej3B3-7470</strain>
    </source>
</reference>
<protein>
    <submittedName>
        <fullName evidence="2">Uncharacterized protein</fullName>
    </submittedName>
</protein>
<keyword evidence="1" id="KW-1133">Transmembrane helix</keyword>
<feature type="transmembrane region" description="Helical" evidence="1">
    <location>
        <begin position="263"/>
        <end position="281"/>
    </location>
</feature>
<name>A0A921ENN4_9ACTN</name>
<feature type="transmembrane region" description="Helical" evidence="1">
    <location>
        <begin position="202"/>
        <end position="222"/>
    </location>
</feature>
<feature type="transmembrane region" description="Helical" evidence="1">
    <location>
        <begin position="172"/>
        <end position="195"/>
    </location>
</feature>